<protein>
    <submittedName>
        <fullName evidence="3">YceI family protein</fullName>
    </submittedName>
</protein>
<gene>
    <name evidence="3" type="ORF">AB5J53_41945</name>
</gene>
<dbReference type="AlphaFoldDB" id="A0AB39RRB5"/>
<dbReference type="RefSeq" id="WP_369250828.1">
    <property type="nucleotide sequence ID" value="NZ_CP163443.1"/>
</dbReference>
<comment type="similarity">
    <text evidence="1">Belongs to the UPF0312 family.</text>
</comment>
<dbReference type="Gene3D" id="2.40.128.110">
    <property type="entry name" value="Lipid/polyisoprenoid-binding, YceI-like"/>
    <property type="match status" value="1"/>
</dbReference>
<dbReference type="SUPFAM" id="SSF101874">
    <property type="entry name" value="YceI-like"/>
    <property type="match status" value="1"/>
</dbReference>
<evidence type="ECO:0000259" key="2">
    <source>
        <dbReference type="SMART" id="SM00867"/>
    </source>
</evidence>
<dbReference type="EMBL" id="CP163443">
    <property type="protein sequence ID" value="XDQ57767.1"/>
    <property type="molecule type" value="Genomic_DNA"/>
</dbReference>
<proteinExistence type="inferred from homology"/>
<evidence type="ECO:0000256" key="1">
    <source>
        <dbReference type="ARBA" id="ARBA00008812"/>
    </source>
</evidence>
<dbReference type="InterPro" id="IPR007372">
    <property type="entry name" value="Lipid/polyisoprenoid-bd_YceI"/>
</dbReference>
<dbReference type="SMART" id="SM00867">
    <property type="entry name" value="YceI"/>
    <property type="match status" value="1"/>
</dbReference>
<reference evidence="3" key="1">
    <citation type="submission" date="2024-07" db="EMBL/GenBank/DDBJ databases">
        <authorList>
            <person name="Yu S.T."/>
        </authorList>
    </citation>
    <scope>NUCLEOTIDE SEQUENCE</scope>
    <source>
        <strain evidence="3">R41</strain>
    </source>
</reference>
<accession>A0AB39RRB5</accession>
<sequence>MSDTTSNSPHSGSLADVAAGRWTLDPAGTTVRIQHKTFWGLVNVKGVFTEVSGDGEVLAGGSAHGSVTIDAASVDTKNAKRDTHLRSADFFDVDKHPSLVFTATDVTPVGNGTARVTGDLTVIGVSRALSFTAEASEVSADAVTLTAEIPVDRKEFGMTWNQASMLKPLTFVTITARFTRRSS</sequence>
<dbReference type="PANTHER" id="PTHR34406">
    <property type="entry name" value="PROTEIN YCEI"/>
    <property type="match status" value="1"/>
</dbReference>
<feature type="domain" description="Lipid/polyisoprenoid-binding YceI-like" evidence="2">
    <location>
        <begin position="21"/>
        <end position="179"/>
    </location>
</feature>
<evidence type="ECO:0000313" key="3">
    <source>
        <dbReference type="EMBL" id="XDQ57767.1"/>
    </source>
</evidence>
<dbReference type="InterPro" id="IPR036761">
    <property type="entry name" value="TTHA0802/YceI-like_sf"/>
</dbReference>
<dbReference type="Pfam" id="PF04264">
    <property type="entry name" value="YceI"/>
    <property type="match status" value="1"/>
</dbReference>
<dbReference type="PANTHER" id="PTHR34406:SF1">
    <property type="entry name" value="PROTEIN YCEI"/>
    <property type="match status" value="1"/>
</dbReference>
<name>A0AB39RRB5_9ACTN</name>
<organism evidence="3">
    <name type="scientific">Streptomyces sp. R41</name>
    <dbReference type="NCBI Taxonomy" id="3238632"/>
    <lineage>
        <taxon>Bacteria</taxon>
        <taxon>Bacillati</taxon>
        <taxon>Actinomycetota</taxon>
        <taxon>Actinomycetes</taxon>
        <taxon>Kitasatosporales</taxon>
        <taxon>Streptomycetaceae</taxon>
        <taxon>Streptomyces</taxon>
    </lineage>
</organism>